<keyword evidence="1" id="KW-0175">Coiled coil</keyword>
<dbReference type="SUPFAM" id="SSF48452">
    <property type="entry name" value="TPR-like"/>
    <property type="match status" value="1"/>
</dbReference>
<organism evidence="2">
    <name type="scientific">marine sediment metagenome</name>
    <dbReference type="NCBI Taxonomy" id="412755"/>
    <lineage>
        <taxon>unclassified sequences</taxon>
        <taxon>metagenomes</taxon>
        <taxon>ecological metagenomes</taxon>
    </lineage>
</organism>
<sequence length="247" mass="26450">MISRPSNRLALVFVALLCVGFAPAAFGEETAEAPAAADIPSLVSAIENAADSSAAGAVYNGARRKGIEHVDLAQAYVHKMVGFGKVLQAMEAATKVTRARDDDATVWGVLSYCHSLRRRYGPAIDAATRVADLTPKDPVAMANIGELMGWLVSQTKLPELSADARRIMAANQNTWPTDANYVRGYQRISTAYKAFANKLKAKKDELDGLREQGEKLVEQIGLKTAEIKASLARQRQMEEAGSGDGGG</sequence>
<dbReference type="Gene3D" id="1.25.40.10">
    <property type="entry name" value="Tetratricopeptide repeat domain"/>
    <property type="match status" value="1"/>
</dbReference>
<dbReference type="EMBL" id="LAZR01001447">
    <property type="protein sequence ID" value="KKN44498.1"/>
    <property type="molecule type" value="Genomic_DNA"/>
</dbReference>
<evidence type="ECO:0008006" key="3">
    <source>
        <dbReference type="Google" id="ProtNLM"/>
    </source>
</evidence>
<evidence type="ECO:0000313" key="2">
    <source>
        <dbReference type="EMBL" id="KKN44498.1"/>
    </source>
</evidence>
<reference evidence="2" key="1">
    <citation type="journal article" date="2015" name="Nature">
        <title>Complex archaea that bridge the gap between prokaryotes and eukaryotes.</title>
        <authorList>
            <person name="Spang A."/>
            <person name="Saw J.H."/>
            <person name="Jorgensen S.L."/>
            <person name="Zaremba-Niedzwiedzka K."/>
            <person name="Martijn J."/>
            <person name="Lind A.E."/>
            <person name="van Eijk R."/>
            <person name="Schleper C."/>
            <person name="Guy L."/>
            <person name="Ettema T.J."/>
        </authorList>
    </citation>
    <scope>NUCLEOTIDE SEQUENCE</scope>
</reference>
<protein>
    <recommendedName>
        <fullName evidence="3">Tetratricopeptide repeat-like domain-containing protein</fullName>
    </recommendedName>
</protein>
<dbReference type="InterPro" id="IPR011990">
    <property type="entry name" value="TPR-like_helical_dom_sf"/>
</dbReference>
<proteinExistence type="predicted"/>
<comment type="caution">
    <text evidence="2">The sequence shown here is derived from an EMBL/GenBank/DDBJ whole genome shotgun (WGS) entry which is preliminary data.</text>
</comment>
<feature type="coiled-coil region" evidence="1">
    <location>
        <begin position="192"/>
        <end position="219"/>
    </location>
</feature>
<dbReference type="AlphaFoldDB" id="A0A0F9TT03"/>
<accession>A0A0F9TT03</accession>
<gene>
    <name evidence="2" type="ORF">LCGC14_0692600</name>
</gene>
<evidence type="ECO:0000256" key="1">
    <source>
        <dbReference type="SAM" id="Coils"/>
    </source>
</evidence>
<feature type="non-terminal residue" evidence="2">
    <location>
        <position position="247"/>
    </location>
</feature>
<name>A0A0F9TT03_9ZZZZ</name>